<evidence type="ECO:0000256" key="1">
    <source>
        <dbReference type="SAM" id="MobiDB-lite"/>
    </source>
</evidence>
<feature type="compositionally biased region" description="Basic and acidic residues" evidence="1">
    <location>
        <begin position="488"/>
        <end position="500"/>
    </location>
</feature>
<feature type="compositionally biased region" description="Low complexity" evidence="1">
    <location>
        <begin position="1011"/>
        <end position="1020"/>
    </location>
</feature>
<feature type="compositionally biased region" description="Low complexity" evidence="1">
    <location>
        <begin position="425"/>
        <end position="438"/>
    </location>
</feature>
<sequence>MPFQRSYPQRTKKLLRTYTYYIKDCRKCAKKRVKLQKRFFHTHQHLQVPQQQAFDFSSISSFFTNSSFSSGTGSSSEHDSDDNSDHLSVSGSDLVSISTILSEDEGVEGSESGSSDMDASDLDMELESDSGPEDGHKALRDSVIGEIKMMYKHRYEVERKHIERLKESRPCCNPIYKPSREAPELIYKPYRGTHAVHSNALGAPPGSHAGLSRYTATCYIHNFFPFTLLCPYFGVGPTPDSHWRKTFFQLGSDTLSDYAQTIFFQLSFVSRIFPDDRIHSDYLRMVGRCYPSLEFIFCIPVVPEWSKPNEINFPAFYPSLEFIFCIPVAPAWSKSQTTKEPVKRGAPSKYGEKQEKWLEEKMLEYLEINDRKEKTRWLNRAVDAWFEAWPYHTLAEPEEFQVLAYLEGKGKGVSNAASTGKSDASVSLNDTLSSTTTNQSATGSDSNVTVTTSAPSNDVSTSPATTHGSSITATPSANPNEVPSDSAGDSREEVDQKLEDELNSLSPEALEDLRLRRKELRASIAANKGYRQINTASGARNPFNNWFTQIRQMGSESTRAIPDYQWYLKHELYGQKVKGVFDSKWKDMDKEEKYRLHYLCETAKEMLSKEPEEVRKKLDEENAKDHHRRLQRVEKLLSGDSEEMTVEASKNPEVQQACRQMFGLVAQPMMDCVRSHTDYFCFTVAGRAPAPGESKFELAVIDQSYSYSSGTTVPRDGGKGLKVHEFKPEQFKTQVLNYFMDFLLETSTDAVPPQGLTHVLATKTPDDLTNPVNDPNMLSFDNKDTEPEGNQSQGSVSHDKGKGKKTGKAKKVEVREKGRKEEIAKAGKEGKGKEVRGKKGRGKGKKSKESEESEAESSGAEEDDPQSNGEGWLPAAILDALNRLSPSDLKIVLKDLQAAADTKNVVEFNRAVMRFTRDFPAHVADVARLEDTRRNVDETEERSVDETERSRKDEAWTAWLNETNEQGQNGDTSSLTHSTPPEIQSQHEQTPSSTTGPQSTELVEIQSQHEQTPSSTTGPQSTELVVIANQSRNDLPAGATVDLSSGGGIALTDEITPSASGTVSEHVDSSVLASSKSSGENSPGAGDTGAVPESLGSPISPGPKSSNENCRGPSGNGSGAGNDDIRGDNDDVNGEAHDMVLSDQLSKFDRNGWPSWMSVAASYLEESLEGIGDVGPTLLYEWFVFERWHNYDNPKNACYTSVGRPVAIGVWFKSGKKFRNFTPKEWKDAKIDTLPDSWLL</sequence>
<reference evidence="2 3" key="1">
    <citation type="journal article" date="2019" name="Nat. Ecol. Evol.">
        <title>Megaphylogeny resolves global patterns of mushroom evolution.</title>
        <authorList>
            <person name="Varga T."/>
            <person name="Krizsan K."/>
            <person name="Foldi C."/>
            <person name="Dima B."/>
            <person name="Sanchez-Garcia M."/>
            <person name="Sanchez-Ramirez S."/>
            <person name="Szollosi G.J."/>
            <person name="Szarkandi J.G."/>
            <person name="Papp V."/>
            <person name="Albert L."/>
            <person name="Andreopoulos W."/>
            <person name="Angelini C."/>
            <person name="Antonin V."/>
            <person name="Barry K.W."/>
            <person name="Bougher N.L."/>
            <person name="Buchanan P."/>
            <person name="Buyck B."/>
            <person name="Bense V."/>
            <person name="Catcheside P."/>
            <person name="Chovatia M."/>
            <person name="Cooper J."/>
            <person name="Damon W."/>
            <person name="Desjardin D."/>
            <person name="Finy P."/>
            <person name="Geml J."/>
            <person name="Haridas S."/>
            <person name="Hughes K."/>
            <person name="Justo A."/>
            <person name="Karasinski D."/>
            <person name="Kautmanova I."/>
            <person name="Kiss B."/>
            <person name="Kocsube S."/>
            <person name="Kotiranta H."/>
            <person name="LaButti K.M."/>
            <person name="Lechner B.E."/>
            <person name="Liimatainen K."/>
            <person name="Lipzen A."/>
            <person name="Lukacs Z."/>
            <person name="Mihaltcheva S."/>
            <person name="Morgado L.N."/>
            <person name="Niskanen T."/>
            <person name="Noordeloos M.E."/>
            <person name="Ohm R.A."/>
            <person name="Ortiz-Santana B."/>
            <person name="Ovrebo C."/>
            <person name="Racz N."/>
            <person name="Riley R."/>
            <person name="Savchenko A."/>
            <person name="Shiryaev A."/>
            <person name="Soop K."/>
            <person name="Spirin V."/>
            <person name="Szebenyi C."/>
            <person name="Tomsovsky M."/>
            <person name="Tulloss R.E."/>
            <person name="Uehling J."/>
            <person name="Grigoriev I.V."/>
            <person name="Vagvolgyi C."/>
            <person name="Papp T."/>
            <person name="Martin F.M."/>
            <person name="Miettinen O."/>
            <person name="Hibbett D.S."/>
            <person name="Nagy L.G."/>
        </authorList>
    </citation>
    <scope>NUCLEOTIDE SEQUENCE [LARGE SCALE GENOMIC DNA]</scope>
    <source>
        <strain evidence="2 3">CBS 962.96</strain>
    </source>
</reference>
<keyword evidence="3" id="KW-1185">Reference proteome</keyword>
<protein>
    <submittedName>
        <fullName evidence="2">Uncharacterized protein</fullName>
    </submittedName>
</protein>
<feature type="region of interest" description="Disordered" evidence="1">
    <location>
        <begin position="935"/>
        <end position="1020"/>
    </location>
</feature>
<proteinExistence type="predicted"/>
<dbReference type="AlphaFoldDB" id="A0A4S8LLF3"/>
<gene>
    <name evidence="2" type="ORF">K435DRAFT_802310</name>
</gene>
<feature type="compositionally biased region" description="Basic and acidic residues" evidence="1">
    <location>
        <begin position="935"/>
        <end position="955"/>
    </location>
</feature>
<feature type="region of interest" description="Disordered" evidence="1">
    <location>
        <begin position="412"/>
        <end position="505"/>
    </location>
</feature>
<feature type="compositionally biased region" description="Polar residues" evidence="1">
    <location>
        <begin position="415"/>
        <end position="424"/>
    </location>
</feature>
<feature type="compositionally biased region" description="Low complexity" evidence="1">
    <location>
        <begin position="1069"/>
        <end position="1078"/>
    </location>
</feature>
<feature type="region of interest" description="Disordered" evidence="1">
    <location>
        <begin position="70"/>
        <end position="90"/>
    </location>
</feature>
<feature type="region of interest" description="Disordered" evidence="1">
    <location>
        <begin position="1057"/>
        <end position="1135"/>
    </location>
</feature>
<evidence type="ECO:0000313" key="3">
    <source>
        <dbReference type="Proteomes" id="UP000297245"/>
    </source>
</evidence>
<name>A0A4S8LLF3_DENBC</name>
<feature type="compositionally biased region" description="Polar residues" evidence="1">
    <location>
        <begin position="439"/>
        <end position="483"/>
    </location>
</feature>
<dbReference type="Proteomes" id="UP000297245">
    <property type="component" value="Unassembled WGS sequence"/>
</dbReference>
<feature type="compositionally biased region" description="Basic and acidic residues" evidence="1">
    <location>
        <begin position="1123"/>
        <end position="1135"/>
    </location>
</feature>
<feature type="compositionally biased region" description="Low complexity" evidence="1">
    <location>
        <begin position="989"/>
        <end position="1000"/>
    </location>
</feature>
<feature type="compositionally biased region" description="Polar residues" evidence="1">
    <location>
        <begin position="960"/>
        <end position="988"/>
    </location>
</feature>
<organism evidence="2 3">
    <name type="scientific">Dendrothele bispora (strain CBS 962.96)</name>
    <dbReference type="NCBI Taxonomy" id="1314807"/>
    <lineage>
        <taxon>Eukaryota</taxon>
        <taxon>Fungi</taxon>
        <taxon>Dikarya</taxon>
        <taxon>Basidiomycota</taxon>
        <taxon>Agaricomycotina</taxon>
        <taxon>Agaricomycetes</taxon>
        <taxon>Agaricomycetidae</taxon>
        <taxon>Agaricales</taxon>
        <taxon>Agaricales incertae sedis</taxon>
        <taxon>Dendrothele</taxon>
    </lineage>
</organism>
<dbReference type="OrthoDB" id="3010839at2759"/>
<accession>A0A4S8LLF3</accession>
<feature type="region of interest" description="Disordered" evidence="1">
    <location>
        <begin position="762"/>
        <end position="871"/>
    </location>
</feature>
<feature type="compositionally biased region" description="Basic and acidic residues" evidence="1">
    <location>
        <begin position="76"/>
        <end position="85"/>
    </location>
</feature>
<evidence type="ECO:0000313" key="2">
    <source>
        <dbReference type="EMBL" id="THU90024.1"/>
    </source>
</evidence>
<dbReference type="EMBL" id="ML179348">
    <property type="protein sequence ID" value="THU90024.1"/>
    <property type="molecule type" value="Genomic_DNA"/>
</dbReference>
<feature type="compositionally biased region" description="Basic and acidic residues" evidence="1">
    <location>
        <begin position="810"/>
        <end position="837"/>
    </location>
</feature>
<feature type="region of interest" description="Disordered" evidence="1">
    <location>
        <begin position="103"/>
        <end position="137"/>
    </location>
</feature>
<feature type="compositionally biased region" description="Acidic residues" evidence="1">
    <location>
        <begin position="851"/>
        <end position="865"/>
    </location>
</feature>
<feature type="compositionally biased region" description="Acidic residues" evidence="1">
    <location>
        <begin position="118"/>
        <end position="132"/>
    </location>
</feature>